<proteinExistence type="predicted"/>
<accession>A0ABW3XRD9</accession>
<dbReference type="Proteomes" id="UP001597058">
    <property type="component" value="Unassembled WGS sequence"/>
</dbReference>
<evidence type="ECO:0000313" key="2">
    <source>
        <dbReference type="EMBL" id="MFD1310768.1"/>
    </source>
</evidence>
<reference evidence="3" key="1">
    <citation type="journal article" date="2019" name="Int. J. Syst. Evol. Microbiol.">
        <title>The Global Catalogue of Microorganisms (GCM) 10K type strain sequencing project: providing services to taxonomists for standard genome sequencing and annotation.</title>
        <authorList>
            <consortium name="The Broad Institute Genomics Platform"/>
            <consortium name="The Broad Institute Genome Sequencing Center for Infectious Disease"/>
            <person name="Wu L."/>
            <person name="Ma J."/>
        </authorList>
    </citation>
    <scope>NUCLEOTIDE SEQUENCE [LARGE SCALE GENOMIC DNA]</scope>
    <source>
        <strain evidence="3">CGMCC 4.7020</strain>
    </source>
</reference>
<protein>
    <submittedName>
        <fullName evidence="2">Uncharacterized protein</fullName>
    </submittedName>
</protein>
<evidence type="ECO:0000256" key="1">
    <source>
        <dbReference type="SAM" id="MobiDB-lite"/>
    </source>
</evidence>
<dbReference type="RefSeq" id="WP_381242526.1">
    <property type="nucleotide sequence ID" value="NZ_JBHSKH010000123.1"/>
</dbReference>
<feature type="compositionally biased region" description="Low complexity" evidence="1">
    <location>
        <begin position="40"/>
        <end position="54"/>
    </location>
</feature>
<sequence>MAAGPTPSSSSNSTIIETDSTPNDLIKPEVVNQQVRKTADSSADPGPAPAAQRTVVRRSERRGRS</sequence>
<organism evidence="2 3">
    <name type="scientific">Streptomyces kaempferi</name>
    <dbReference type="NCBI Taxonomy" id="333725"/>
    <lineage>
        <taxon>Bacteria</taxon>
        <taxon>Bacillati</taxon>
        <taxon>Actinomycetota</taxon>
        <taxon>Actinomycetes</taxon>
        <taxon>Kitasatosporales</taxon>
        <taxon>Streptomycetaceae</taxon>
        <taxon>Streptomyces</taxon>
    </lineage>
</organism>
<feature type="compositionally biased region" description="Low complexity" evidence="1">
    <location>
        <begin position="1"/>
        <end position="21"/>
    </location>
</feature>
<name>A0ABW3XRD9_9ACTN</name>
<feature type="compositionally biased region" description="Basic residues" evidence="1">
    <location>
        <begin position="55"/>
        <end position="65"/>
    </location>
</feature>
<evidence type="ECO:0000313" key="3">
    <source>
        <dbReference type="Proteomes" id="UP001597058"/>
    </source>
</evidence>
<feature type="region of interest" description="Disordered" evidence="1">
    <location>
        <begin position="1"/>
        <end position="65"/>
    </location>
</feature>
<gene>
    <name evidence="2" type="ORF">ACFQ5X_33640</name>
</gene>
<keyword evidence="3" id="KW-1185">Reference proteome</keyword>
<comment type="caution">
    <text evidence="2">The sequence shown here is derived from an EMBL/GenBank/DDBJ whole genome shotgun (WGS) entry which is preliminary data.</text>
</comment>
<dbReference type="EMBL" id="JBHTMM010000060">
    <property type="protein sequence ID" value="MFD1310768.1"/>
    <property type="molecule type" value="Genomic_DNA"/>
</dbReference>